<evidence type="ECO:0000256" key="7">
    <source>
        <dbReference type="ARBA" id="ARBA00023141"/>
    </source>
</evidence>
<name>A0A9P1M7G0_9PEZI</name>
<dbReference type="Pfam" id="PF24621">
    <property type="entry name" value="DHQS_C"/>
    <property type="match status" value="1"/>
</dbReference>
<keyword evidence="5" id="KW-0418">Kinase</keyword>
<dbReference type="Gene3D" id="3.40.50.720">
    <property type="entry name" value="NAD(P)-binding Rossmann-like Domain"/>
    <property type="match status" value="1"/>
</dbReference>
<dbReference type="GO" id="GO:0008652">
    <property type="term" value="P:amino acid biosynthetic process"/>
    <property type="evidence" value="ECO:0007669"/>
    <property type="project" value="UniProtKB-KW"/>
</dbReference>
<dbReference type="PROSITE" id="PS01028">
    <property type="entry name" value="DEHYDROQUINASE_I"/>
    <property type="match status" value="1"/>
</dbReference>
<dbReference type="GO" id="GO:0003855">
    <property type="term" value="F:3-dehydroquinate dehydratase activity"/>
    <property type="evidence" value="ECO:0007669"/>
    <property type="project" value="InterPro"/>
</dbReference>
<dbReference type="EC" id="2.5.1.19" evidence="10"/>
<dbReference type="GO" id="GO:0004764">
    <property type="term" value="F:shikimate 3-dehydrogenase (NADP+) activity"/>
    <property type="evidence" value="ECO:0007669"/>
    <property type="project" value="InterPro"/>
</dbReference>
<feature type="domain" description="3-dehydroquinate synthase C-terminal" evidence="12">
    <location>
        <begin position="254"/>
        <end position="424"/>
    </location>
</feature>
<keyword evidence="14" id="KW-1185">Reference proteome</keyword>
<keyword evidence="8" id="KW-0456">Lyase</keyword>
<dbReference type="PANTHER" id="PTHR21090">
    <property type="entry name" value="AROM/DEHYDROQUINATE SYNTHASE"/>
    <property type="match status" value="1"/>
</dbReference>
<dbReference type="InterPro" id="IPR018508">
    <property type="entry name" value="3-dehydroquinate_DH_AS"/>
</dbReference>
<evidence type="ECO:0000256" key="3">
    <source>
        <dbReference type="ARBA" id="ARBA00022679"/>
    </source>
</evidence>
<dbReference type="GO" id="GO:0009073">
    <property type="term" value="P:aromatic amino acid family biosynthetic process"/>
    <property type="evidence" value="ECO:0007669"/>
    <property type="project" value="UniProtKB-UniRule"/>
</dbReference>
<dbReference type="Gene3D" id="3.20.20.70">
    <property type="entry name" value="Aldolase class I"/>
    <property type="match status" value="1"/>
</dbReference>
<dbReference type="Gene3D" id="3.40.50.300">
    <property type="entry name" value="P-loop containing nucleotide triphosphate hydrolases"/>
    <property type="match status" value="1"/>
</dbReference>
<dbReference type="InterPro" id="IPR036968">
    <property type="entry name" value="Enolpyruvate_Tfrase_sf"/>
</dbReference>
<dbReference type="InterPro" id="IPR056179">
    <property type="entry name" value="DHQS_C"/>
</dbReference>
<dbReference type="CDD" id="cd00502">
    <property type="entry name" value="DHQase_I"/>
    <property type="match status" value="1"/>
</dbReference>
<dbReference type="CDD" id="cd00464">
    <property type="entry name" value="SK"/>
    <property type="match status" value="1"/>
</dbReference>
<gene>
    <name evidence="13" type="ORF">PPNO1_LOCUS2215</name>
</gene>
<comment type="catalytic activity">
    <reaction evidence="9">
        <text>shikimate + ATP = 3-phosphoshikimate + ADP + H(+)</text>
        <dbReference type="Rhea" id="RHEA:13121"/>
        <dbReference type="ChEBI" id="CHEBI:15378"/>
        <dbReference type="ChEBI" id="CHEBI:30616"/>
        <dbReference type="ChEBI" id="CHEBI:36208"/>
        <dbReference type="ChEBI" id="CHEBI:145989"/>
        <dbReference type="ChEBI" id="CHEBI:456216"/>
        <dbReference type="EC" id="2.7.1.71"/>
    </reaction>
</comment>
<comment type="caution">
    <text evidence="13">The sequence shown here is derived from an EMBL/GenBank/DDBJ whole genome shotgun (WGS) entry which is preliminary data.</text>
</comment>
<dbReference type="InterPro" id="IPR027417">
    <property type="entry name" value="P-loop_NTPase"/>
</dbReference>
<dbReference type="FunFam" id="1.20.1090.10:FF:000007">
    <property type="entry name" value="Pentafunctional AROM polypeptide"/>
    <property type="match status" value="1"/>
</dbReference>
<comment type="similarity">
    <text evidence="10">Belongs to the EPSP synthase family.</text>
</comment>
<evidence type="ECO:0000256" key="6">
    <source>
        <dbReference type="ARBA" id="ARBA00022840"/>
    </source>
</evidence>
<dbReference type="InterPro" id="IPR000623">
    <property type="entry name" value="Shikimate_kinase/TSH1"/>
</dbReference>
<dbReference type="Gene3D" id="1.20.1090.10">
    <property type="entry name" value="Dehydroquinate synthase-like - alpha domain"/>
    <property type="match status" value="1"/>
</dbReference>
<keyword evidence="6" id="KW-0067">ATP-binding</keyword>
<evidence type="ECO:0000259" key="12">
    <source>
        <dbReference type="Pfam" id="PF24621"/>
    </source>
</evidence>
<dbReference type="InterPro" id="IPR001986">
    <property type="entry name" value="Enolpyruvate_Tfrase_dom"/>
</dbReference>
<dbReference type="AlphaFoldDB" id="A0A9P1M7G0"/>
<dbReference type="NCBIfam" id="TIGR01093">
    <property type="entry name" value="aroD"/>
    <property type="match status" value="1"/>
</dbReference>
<evidence type="ECO:0000256" key="9">
    <source>
        <dbReference type="ARBA" id="ARBA00048567"/>
    </source>
</evidence>
<dbReference type="SUPFAM" id="SSF53223">
    <property type="entry name" value="Aminoacid dehydrogenase-like, N-terminal domain"/>
    <property type="match status" value="1"/>
</dbReference>
<evidence type="ECO:0000256" key="5">
    <source>
        <dbReference type="ARBA" id="ARBA00022777"/>
    </source>
</evidence>
<dbReference type="InterPro" id="IPR031322">
    <property type="entry name" value="Shikimate/glucono_kinase"/>
</dbReference>
<dbReference type="InterPro" id="IPR046346">
    <property type="entry name" value="Aminoacid_DH-like_N_sf"/>
</dbReference>
<dbReference type="SUPFAM" id="SSF56796">
    <property type="entry name" value="Dehydroquinate synthase-like"/>
    <property type="match status" value="1"/>
</dbReference>
<dbReference type="PRINTS" id="PR01100">
    <property type="entry name" value="SHIKIMTKNASE"/>
</dbReference>
<organism evidence="13 14">
    <name type="scientific">Parascedosporium putredinis</name>
    <dbReference type="NCBI Taxonomy" id="1442378"/>
    <lineage>
        <taxon>Eukaryota</taxon>
        <taxon>Fungi</taxon>
        <taxon>Dikarya</taxon>
        <taxon>Ascomycota</taxon>
        <taxon>Pezizomycotina</taxon>
        <taxon>Sordariomycetes</taxon>
        <taxon>Hypocreomycetidae</taxon>
        <taxon>Microascales</taxon>
        <taxon>Microascaceae</taxon>
        <taxon>Parascedosporium</taxon>
    </lineage>
</organism>
<evidence type="ECO:0000256" key="2">
    <source>
        <dbReference type="ARBA" id="ARBA00022605"/>
    </source>
</evidence>
<dbReference type="EMBL" id="CALLCH030000005">
    <property type="protein sequence ID" value="CAI4212457.1"/>
    <property type="molecule type" value="Genomic_DNA"/>
</dbReference>
<dbReference type="GO" id="GO:0005524">
    <property type="term" value="F:ATP binding"/>
    <property type="evidence" value="ECO:0007669"/>
    <property type="project" value="UniProtKB-KW"/>
</dbReference>
<reference evidence="13" key="1">
    <citation type="submission" date="2022-11" db="EMBL/GenBank/DDBJ databases">
        <authorList>
            <person name="Scott C."/>
            <person name="Bruce N."/>
        </authorList>
    </citation>
    <scope>NUCLEOTIDE SEQUENCE</scope>
</reference>
<comment type="catalytic activity">
    <reaction evidence="10">
        <text>3-phosphoshikimate + phosphoenolpyruvate = 5-O-(1-carboxyvinyl)-3-phosphoshikimate + phosphate</text>
        <dbReference type="Rhea" id="RHEA:21256"/>
        <dbReference type="ChEBI" id="CHEBI:43474"/>
        <dbReference type="ChEBI" id="CHEBI:57701"/>
        <dbReference type="ChEBI" id="CHEBI:58702"/>
        <dbReference type="ChEBI" id="CHEBI:145989"/>
        <dbReference type="EC" id="2.5.1.19"/>
    </reaction>
</comment>
<dbReference type="Gene3D" id="3.65.10.10">
    <property type="entry name" value="Enolpyruvate transferase domain"/>
    <property type="match status" value="1"/>
</dbReference>
<feature type="domain" description="Enolpyruvate transferase" evidence="11">
    <location>
        <begin position="588"/>
        <end position="654"/>
    </location>
</feature>
<dbReference type="GO" id="GO:0003866">
    <property type="term" value="F:3-phosphoshikimate 1-carboxyvinyltransferase activity"/>
    <property type="evidence" value="ECO:0007669"/>
    <property type="project" value="UniProtKB-UniRule"/>
</dbReference>
<evidence type="ECO:0000313" key="14">
    <source>
        <dbReference type="Proteomes" id="UP000838763"/>
    </source>
</evidence>
<dbReference type="PANTHER" id="PTHR21090:SF5">
    <property type="entry name" value="PENTAFUNCTIONAL AROM POLYPEPTIDE"/>
    <property type="match status" value="1"/>
</dbReference>
<dbReference type="PROSITE" id="PS00104">
    <property type="entry name" value="EPSP_SYNTHASE_1"/>
    <property type="match status" value="1"/>
</dbReference>
<dbReference type="InterPro" id="IPR001381">
    <property type="entry name" value="DHquinase_I"/>
</dbReference>
<dbReference type="Pfam" id="PF01202">
    <property type="entry name" value="SKI"/>
    <property type="match status" value="1"/>
</dbReference>
<comment type="pathway">
    <text evidence="1">Metabolic intermediate biosynthesis; chorismate biosynthesis; chorismate from D-erythrose 4-phosphate and phosphoenolpyruvate: step 5/7.</text>
</comment>
<dbReference type="GO" id="GO:0009423">
    <property type="term" value="P:chorismate biosynthetic process"/>
    <property type="evidence" value="ECO:0007669"/>
    <property type="project" value="UniProtKB-UniRule"/>
</dbReference>
<evidence type="ECO:0000256" key="10">
    <source>
        <dbReference type="RuleBase" id="RU004164"/>
    </source>
</evidence>
<dbReference type="FunFam" id="3.20.20.70:FF:000135">
    <property type="entry name" value="Pentafunctional AROM polypeptide"/>
    <property type="match status" value="1"/>
</dbReference>
<proteinExistence type="inferred from homology"/>
<comment type="pathway">
    <text evidence="10">Metabolic intermediate biosynthesis; chorismate biosynthesis; chorismate from D-erythrose 4-phosphate and phosphoenolpyruvate: step 6/7.</text>
</comment>
<accession>A0A9P1M7G0</accession>
<evidence type="ECO:0000256" key="4">
    <source>
        <dbReference type="ARBA" id="ARBA00022741"/>
    </source>
</evidence>
<dbReference type="OrthoDB" id="197068at2759"/>
<dbReference type="PROSITE" id="PS01128">
    <property type="entry name" value="SHIKIMATE_KINASE"/>
    <property type="match status" value="1"/>
</dbReference>
<dbReference type="SUPFAM" id="SSF51569">
    <property type="entry name" value="Aldolase"/>
    <property type="match status" value="1"/>
</dbReference>
<evidence type="ECO:0000256" key="8">
    <source>
        <dbReference type="ARBA" id="ARBA00023239"/>
    </source>
</evidence>
<protein>
    <recommendedName>
        <fullName evidence="10">3-phosphoshikimate 1-carboxyvinyltransferase</fullName>
        <ecNumber evidence="10">2.5.1.19</ecNumber>
    </recommendedName>
</protein>
<evidence type="ECO:0000259" key="11">
    <source>
        <dbReference type="Pfam" id="PF00275"/>
    </source>
</evidence>
<dbReference type="Proteomes" id="UP000838763">
    <property type="component" value="Unassembled WGS sequence"/>
</dbReference>
<dbReference type="SUPFAM" id="SSF55205">
    <property type="entry name" value="EPT/RTPC-like"/>
    <property type="match status" value="2"/>
</dbReference>
<keyword evidence="4" id="KW-0547">Nucleotide-binding</keyword>
<sequence length="1207" mass="132593">MADQGKLLPAQASYKIGEVLTLHRDPKWDADGHLNLRLRVVQLHQPWTLSCASEMLRMYHSEVAVYQRLHNVQGKLVPQLITSGFLDGSFMTEVNNQDQTSFQIKGILLQYIEGFTLTNLISQAPQSSWQNIINQAIRITHILGDEEILNADSRLRQGDESDFDWGRAKWQQDEEGAVGLVMRHRLRKLGATDTDPRTPIFPSSGVSRYFGDAMCSIDLAGGTAKRQCSTLSPEEVPVEPWSLELTYYREFINGMAEVIKTAAIRNEEAFDTLEENAALILGTIQARKKQDGTMRSLPSTIQSLLKEIVIGSASVKAEVVSSDEKESGLRNLLNFGHSIGHAIEAILAPQLLHGEAVAIGMVKEAELARHLGMLSPGAVARLTKCIASYGLPTSLDNKRVIDLTAGKPCPVDILLEKMAVDKKNEGRSKKIVLLSAIGKTFEQKATAVDDSAIRVVLSPAVRVKPGILKDSNVVVTPPGSKSISNRALILAALAQGSCRVKNLLHSDDTEYMLAAIASLGGASYTWEDGGEVLVVRGNGGNLHASPNPLYLGNAGTASRFLTTVVTMCKPSDTAFSTTLTGNERMKALRHVDMEPMTDAFLTASVLAAVATGTTQITGIANQRVKECNRILAMKHQLAKFGVTARELDDGIEVDGHDFVDMDEEIERRSNATIPEIINGTSGWEGFRATELHVLKDLMNHKGRDLVVSCGGGVVETAEARSLLVSFYKHGGHVLWVHRRLEDIVAYLSLDKSRPAYTENIPGVFYRRRPWYEECSNLQYFIPNLQNNSVTIQVPQDFEKYITRIGQSTHHLSHIIHKPQSFFVSLTMGDVEAALDIIPTVVVGADAVELRVDLLREQSVEFVERQVALLRATANIPIVFTVRTVSQGGRFPDTAQLQMKELYLSAIRMAVEYIDVEITLPTEIIEHVVATKAHSRIIASHHDPKGHLSWRNAAWVQFYNKALQYGDIIKLIGSATGMEDNFELARFVKRIASGHQTPIIALNMGQHGKLSRVLNRFMTPVSHPALDSKAAPGQMSAAEIRQSLSLLGALSNVNSISLALRYLQTEDYTDLKTLIASDSFGGASVTIPLKLDVLELVDEVTEAARVIGAVNTLIPIRDEDTTRRSIRGDNTDWMGIVHTLKATRLQFQSPGDPQDSVGMVVGSGGTSRAAIFALNSLGISPSTLWLEIRTAFKNSLHRSVESSNYDIW</sequence>
<dbReference type="InterPro" id="IPR013785">
    <property type="entry name" value="Aldolase_TIM"/>
</dbReference>
<dbReference type="GO" id="GO:0004765">
    <property type="term" value="F:shikimate kinase activity"/>
    <property type="evidence" value="ECO:0007669"/>
    <property type="project" value="UniProtKB-EC"/>
</dbReference>
<dbReference type="Pfam" id="PF00275">
    <property type="entry name" value="EPSP_synthase"/>
    <property type="match status" value="2"/>
</dbReference>
<evidence type="ECO:0000256" key="1">
    <source>
        <dbReference type="ARBA" id="ARBA00004842"/>
    </source>
</evidence>
<dbReference type="PROSITE" id="PS00885">
    <property type="entry name" value="EPSP_SYNTHASE_2"/>
    <property type="match status" value="1"/>
</dbReference>
<keyword evidence="7 10" id="KW-0057">Aromatic amino acid biosynthesis</keyword>
<dbReference type="InterPro" id="IPR023000">
    <property type="entry name" value="Shikimate_kinase_CS"/>
</dbReference>
<dbReference type="InterPro" id="IPR023193">
    <property type="entry name" value="EPSP_synthase_CS"/>
</dbReference>
<keyword evidence="3 10" id="KW-0808">Transferase</keyword>
<dbReference type="Pfam" id="PF01487">
    <property type="entry name" value="DHquinase_I"/>
    <property type="match status" value="1"/>
</dbReference>
<dbReference type="InterPro" id="IPR013792">
    <property type="entry name" value="RNA3'P_cycl/enolpyr_Trfase_a/b"/>
</dbReference>
<evidence type="ECO:0000313" key="13">
    <source>
        <dbReference type="EMBL" id="CAI4212457.1"/>
    </source>
</evidence>
<keyword evidence="2 10" id="KW-0028">Amino-acid biosynthesis</keyword>
<feature type="domain" description="Enolpyruvate transferase" evidence="11">
    <location>
        <begin position="474"/>
        <end position="586"/>
    </location>
</feature>